<proteinExistence type="predicted"/>
<gene>
    <name evidence="3" type="ORF">FCC1311_069912</name>
</gene>
<name>A0A2R5GQZ0_9STRA</name>
<feature type="coiled-coil region" evidence="1">
    <location>
        <begin position="261"/>
        <end position="302"/>
    </location>
</feature>
<reference evidence="3 4" key="1">
    <citation type="submission" date="2017-12" db="EMBL/GenBank/DDBJ databases">
        <title>Sequencing, de novo assembly and annotation of complete genome of a new Thraustochytrid species, strain FCC1311.</title>
        <authorList>
            <person name="Sedici K."/>
            <person name="Godart F."/>
            <person name="Aiese Cigliano R."/>
            <person name="Sanseverino W."/>
            <person name="Barakat M."/>
            <person name="Ortet P."/>
            <person name="Marechal E."/>
            <person name="Cagnac O."/>
            <person name="Amato A."/>
        </authorList>
    </citation>
    <scope>NUCLEOTIDE SEQUENCE [LARGE SCALE GENOMIC DNA]</scope>
</reference>
<dbReference type="Proteomes" id="UP000241890">
    <property type="component" value="Unassembled WGS sequence"/>
</dbReference>
<sequence>MTSKGTGLVAEARMEQDIVAVREYARKLVKRPSVSEPASRVTLSQIDGVGVDEALEQAWNEELQAAIGSHLASRSKQRDAEVQNLLAASLFEQKWADLVLGELQGQVLVSCLEQGKLLAKVRAQLATSFSSLAEAQTITLDELHDMARAVEFFRAKARDLAKQQSTIRAEIERKHKEDLAHQEALANEKYAAYEEDIREVEASQQRMSDTLAALNGIYRKMRDDAETMRNLDMSDVCAKLEKTLAAAQTELDELRPLRAQCEELTRTTERQSDHIEEQTEEIERLREELEQRNGLVQSLMEQHSAHLSFEELGKEKDATGVQHASEEAFEDDDEESDEDEDDEDDEDEDEDEEEGEEVVEANEGADLAIVADPANEHADGEEDAGAGNAEEVAGADGADTNDETDAAGDGAKKTKGKKKRGKGKKLKRKGKKKAKKKETPFIVGKKIRKTTDTVKVPGVEDAKLGGPGAAGEIREGMDEASSAKTFLCPRCNVALDRAGNIDPSALANSDNRLACEGYRMLLPNLMGYRPERPRAWVLRCMRSIIRAKRCADFSAARMGKPKIRFPEFVYLWFTPRKERLAELESFEGQEAVLLAKAEADESRWGLYYGIKKLAKELPEARVFYTFLDEKYGEDDFAFYLHCLTIMEAVVNERRCVFAWGFNTNACDYDAMREVEDEEGGEDDVDDFIFVEIRHAVEVTERVMKRASEDDCKRAVKTLVENAVQEEIRITPTTGQRIIDINVCLRVLLQEYRDEQAHRRAALRLMFGCASSGPEEQVVNKCVDLSQMITIVQTLNSRAGPAEAVTLYRLAYEMGRGKVNIESFTQAANRLNFFSDCLRLPSHFGTEAANELSSAQCIQIGSQVRQQMALLRPIVDTFMRRLDPPARRELQHLVYDVSDELERGSVTLDGRRALCAIRRMLFFLLGERNGRRELYGEQDRSGDVAVVNAKREVETLCAILRDFAKDDREERMQELQLKSSAMRIQQKWRQRQELAPGVPHTMRKLMSGCFEPGVIVEAPAHRASIIAEPRKDDEANASAATVRRRLLRAPVLPEDFALIFMEEAYKYKLCADAVTGTRASVEEAIHGMAITMFGVRAVAERFIYDFFYSVHKHAATNLRLRLFARFTGVRTPALLPPKPKSALDPIEDMASATKLEHEIGYGLENDWSHEPMKRIWPKALRASAAAHTYVSALAIIHQAAGSPSGKLFVDAIPLPKAVMVVKSVFKDACNPSKHRPCGAQPSARVVEECMTRIERLPVQSGNVETDKLALIVLQGWHAESIYRTRSLSAAFEPREASVETIVSLPEFSRSCAPLLLDAQTEAQDVSMVDLYRRLCVESEPYPVLQPGAIQMALHSQGDCTWASRVIGGPAGGQKKEAATASSGASSSVVAFLQTFAPAPESRWRLLVYFWQPVQATISGILVRIQNELPTKNLKRSSKKARARMMQEDIDREDDEYARTLERRRLLCSRLDTDLEIFMNAYSEMTSGGAEKRSSAGVESAWALMRTFLEGLQLARYELGEADEPIVDRWDQERLERMRPLEQV</sequence>
<evidence type="ECO:0000313" key="3">
    <source>
        <dbReference type="EMBL" id="GBG30771.1"/>
    </source>
</evidence>
<evidence type="ECO:0000256" key="1">
    <source>
        <dbReference type="SAM" id="Coils"/>
    </source>
</evidence>
<feature type="compositionally biased region" description="Basic residues" evidence="2">
    <location>
        <begin position="413"/>
        <end position="436"/>
    </location>
</feature>
<evidence type="ECO:0000256" key="2">
    <source>
        <dbReference type="SAM" id="MobiDB-lite"/>
    </source>
</evidence>
<dbReference type="PANTHER" id="PTHR39867">
    <property type="entry name" value="HELICASE ATP-BINDING DOMAIN-CONTAINING PROTEIN"/>
    <property type="match status" value="1"/>
</dbReference>
<dbReference type="InParanoid" id="A0A2R5GQZ0"/>
<keyword evidence="4" id="KW-1185">Reference proteome</keyword>
<feature type="compositionally biased region" description="Low complexity" evidence="2">
    <location>
        <begin position="385"/>
        <end position="398"/>
    </location>
</feature>
<dbReference type="EMBL" id="BEYU01000084">
    <property type="protein sequence ID" value="GBG30771.1"/>
    <property type="molecule type" value="Genomic_DNA"/>
</dbReference>
<protein>
    <submittedName>
        <fullName evidence="3">Uncharacterized protein</fullName>
    </submittedName>
</protein>
<feature type="region of interest" description="Disordered" evidence="2">
    <location>
        <begin position="315"/>
        <end position="438"/>
    </location>
</feature>
<dbReference type="OrthoDB" id="194929at2759"/>
<dbReference type="PANTHER" id="PTHR39867:SF1">
    <property type="entry name" value="HELICASE ATP-BINDING DOMAIN-CONTAINING PROTEIN"/>
    <property type="match status" value="1"/>
</dbReference>
<comment type="caution">
    <text evidence="3">The sequence shown here is derived from an EMBL/GenBank/DDBJ whole genome shotgun (WGS) entry which is preliminary data.</text>
</comment>
<accession>A0A2R5GQZ0</accession>
<keyword evidence="1" id="KW-0175">Coiled coil</keyword>
<feature type="compositionally biased region" description="Acidic residues" evidence="2">
    <location>
        <begin position="327"/>
        <end position="360"/>
    </location>
</feature>
<organism evidence="3 4">
    <name type="scientific">Hondaea fermentalgiana</name>
    <dbReference type="NCBI Taxonomy" id="2315210"/>
    <lineage>
        <taxon>Eukaryota</taxon>
        <taxon>Sar</taxon>
        <taxon>Stramenopiles</taxon>
        <taxon>Bigyra</taxon>
        <taxon>Labyrinthulomycetes</taxon>
        <taxon>Thraustochytrida</taxon>
        <taxon>Thraustochytriidae</taxon>
        <taxon>Hondaea</taxon>
    </lineage>
</organism>
<evidence type="ECO:0000313" key="4">
    <source>
        <dbReference type="Proteomes" id="UP000241890"/>
    </source>
</evidence>
<feature type="coiled-coil region" evidence="1">
    <location>
        <begin position="176"/>
        <end position="210"/>
    </location>
</feature>